<dbReference type="RefSeq" id="WP_146161845.1">
    <property type="nucleotide sequence ID" value="NZ_QAXS01000001.1"/>
</dbReference>
<dbReference type="Proteomes" id="UP000244089">
    <property type="component" value="Unassembled WGS sequence"/>
</dbReference>
<gene>
    <name evidence="1" type="ORF">C8C76_101119</name>
</gene>
<proteinExistence type="predicted"/>
<name>A0A2T5RT12_9FIRM</name>
<reference evidence="1 2" key="1">
    <citation type="submission" date="2018-04" db="EMBL/GenBank/DDBJ databases">
        <title>Subsurface microbial communities from deep shales in Ohio and West Virginia, USA.</title>
        <authorList>
            <person name="Wrighton K."/>
        </authorList>
    </citation>
    <scope>NUCLEOTIDE SEQUENCE [LARGE SCALE GENOMIC DNA]</scope>
    <source>
        <strain evidence="1 2">WC1</strain>
    </source>
</reference>
<evidence type="ECO:0000313" key="2">
    <source>
        <dbReference type="Proteomes" id="UP000244089"/>
    </source>
</evidence>
<protein>
    <submittedName>
        <fullName evidence="1">Uncharacterized protein</fullName>
    </submittedName>
</protein>
<organism evidence="1 2">
    <name type="scientific">Halanaerobium saccharolyticum</name>
    <dbReference type="NCBI Taxonomy" id="43595"/>
    <lineage>
        <taxon>Bacteria</taxon>
        <taxon>Bacillati</taxon>
        <taxon>Bacillota</taxon>
        <taxon>Clostridia</taxon>
        <taxon>Halanaerobiales</taxon>
        <taxon>Halanaerobiaceae</taxon>
        <taxon>Halanaerobium</taxon>
    </lineage>
</organism>
<accession>A0A2T5RT12</accession>
<evidence type="ECO:0000313" key="1">
    <source>
        <dbReference type="EMBL" id="PTW03478.1"/>
    </source>
</evidence>
<dbReference type="EMBL" id="QAXS01000001">
    <property type="protein sequence ID" value="PTW03478.1"/>
    <property type="molecule type" value="Genomic_DNA"/>
</dbReference>
<dbReference type="AlphaFoldDB" id="A0A2T5RT12"/>
<comment type="caution">
    <text evidence="1">The sequence shown here is derived from an EMBL/GenBank/DDBJ whole genome shotgun (WGS) entry which is preliminary data.</text>
</comment>
<sequence>MATLNHYSRFKIKDTRFFIGCLFVLVLIVIIFSTNVKAFDNKLSFQRDIYNNTLNIKEIILIQNGSLSDLSYVSSSSKKDIEHRDLIKEGIQIQNQDIKLSYYRLKNQFYYISNNAIELINRINNYNNKDKFKDIKINNSVIDLNILELKYKTDLIQSNKTKHSLIFGFNYIQGKTIENRNYKVNLDITEHSNPFFETPLLVKGNSNNYFLHKDSENYGISLGLGGEIKLENNLDLTIYINNLLGFVKWEKMRYEYSKIDSDTAYLDEKGFINYDASIKGKWKEFDYEMDLPKALTIDLNKKIGSWVFVSELTAREYFLGDFSKKSYWSFKNSIVYDYKGNLFSIGFDVPNKLHLLSYKNNNLGFDLTFDNINLTKINGVGSRFYYSLKF</sequence>